<reference evidence="2 3" key="1">
    <citation type="submission" date="2013-02" db="EMBL/GenBank/DDBJ databases">
        <title>Draft Genome Sequence of Streptomyces aurantiacus, Which Produces Setomimycin.</title>
        <authorList>
            <person name="Gruening B.A."/>
            <person name="Praeg A."/>
            <person name="Erxleben A."/>
            <person name="Guenther S."/>
            <person name="Mueller M."/>
        </authorList>
    </citation>
    <scope>NUCLEOTIDE SEQUENCE [LARGE SCALE GENOMIC DNA]</scope>
    <source>
        <strain evidence="2 3">JA 4570</strain>
    </source>
</reference>
<name>S3ZS19_9ACTN</name>
<gene>
    <name evidence="2" type="ORF">STRAU_0955</name>
</gene>
<organism evidence="2 3">
    <name type="scientific">Streptomyces aurantiacus JA 4570</name>
    <dbReference type="NCBI Taxonomy" id="1286094"/>
    <lineage>
        <taxon>Bacteria</taxon>
        <taxon>Bacillati</taxon>
        <taxon>Actinomycetota</taxon>
        <taxon>Actinomycetes</taxon>
        <taxon>Kitasatosporales</taxon>
        <taxon>Streptomycetaceae</taxon>
        <taxon>Streptomyces</taxon>
        <taxon>Streptomyces aurantiacus group</taxon>
    </lineage>
</organism>
<dbReference type="AlphaFoldDB" id="S3ZS19"/>
<keyword evidence="1" id="KW-0732">Signal</keyword>
<sequence length="61" mass="6317">MVNSMMGARLLAAVTPTVAGLAVGLAAQSDPSVLVGSGASVVMLSHWWPGRQFEGRVLRPL</sequence>
<accession>S3ZS19</accession>
<dbReference type="Proteomes" id="UP000014629">
    <property type="component" value="Unassembled WGS sequence"/>
</dbReference>
<protein>
    <submittedName>
        <fullName evidence="2">Uncharacterized protein</fullName>
    </submittedName>
</protein>
<dbReference type="RefSeq" id="WP_016639087.1">
    <property type="nucleotide sequence ID" value="NZ_AOPZ01000033.1"/>
</dbReference>
<evidence type="ECO:0000313" key="3">
    <source>
        <dbReference type="Proteomes" id="UP000014629"/>
    </source>
</evidence>
<feature type="signal peptide" evidence="1">
    <location>
        <begin position="1"/>
        <end position="19"/>
    </location>
</feature>
<evidence type="ECO:0000313" key="2">
    <source>
        <dbReference type="EMBL" id="EPH45983.1"/>
    </source>
</evidence>
<proteinExistence type="predicted"/>
<evidence type="ECO:0000256" key="1">
    <source>
        <dbReference type="SAM" id="SignalP"/>
    </source>
</evidence>
<dbReference type="EMBL" id="AOPZ01000033">
    <property type="protein sequence ID" value="EPH45983.1"/>
    <property type="molecule type" value="Genomic_DNA"/>
</dbReference>
<feature type="chain" id="PRO_5038827372" evidence="1">
    <location>
        <begin position="20"/>
        <end position="61"/>
    </location>
</feature>
<keyword evidence="3" id="KW-1185">Reference proteome</keyword>
<dbReference type="PATRIC" id="fig|1286094.4.peg.935"/>
<comment type="caution">
    <text evidence="2">The sequence shown here is derived from an EMBL/GenBank/DDBJ whole genome shotgun (WGS) entry which is preliminary data.</text>
</comment>